<proteinExistence type="predicted"/>
<protein>
    <recommendedName>
        <fullName evidence="5">DUF748 domain-containing protein</fullName>
    </recommendedName>
</protein>
<reference evidence="3 4" key="1">
    <citation type="submission" date="2007-01" db="EMBL/GenBank/DDBJ databases">
        <authorList>
            <person name="Haygood M."/>
            <person name="Podell S."/>
            <person name="Anderson C."/>
            <person name="Hopkinson B."/>
            <person name="Roe K."/>
            <person name="Barbeau K."/>
            <person name="Gaasterland T."/>
            <person name="Ferriera S."/>
            <person name="Johnson J."/>
            <person name="Kravitz S."/>
            <person name="Beeson K."/>
            <person name="Sutton G."/>
            <person name="Rogers Y.-H."/>
            <person name="Friedman R."/>
            <person name="Frazier M."/>
            <person name="Venter J.C."/>
        </authorList>
    </citation>
    <scope>NUCLEOTIDE SEQUENCE [LARGE SCALE GENOMIC DNA]</scope>
    <source>
        <strain evidence="3 4">ATCC 23134</strain>
    </source>
</reference>
<dbReference type="EMBL" id="AAWS01000006">
    <property type="protein sequence ID" value="EAY30629.1"/>
    <property type="molecule type" value="Genomic_DNA"/>
</dbReference>
<accession>A1ZGL2</accession>
<evidence type="ECO:0000313" key="3">
    <source>
        <dbReference type="EMBL" id="EAY30629.1"/>
    </source>
</evidence>
<gene>
    <name evidence="3" type="ORF">M23134_03267</name>
</gene>
<feature type="region of interest" description="Disordered" evidence="1">
    <location>
        <begin position="1"/>
        <end position="31"/>
    </location>
</feature>
<evidence type="ECO:0008006" key="5">
    <source>
        <dbReference type="Google" id="ProtNLM"/>
    </source>
</evidence>
<organism evidence="3 4">
    <name type="scientific">Microscilla marina ATCC 23134</name>
    <dbReference type="NCBI Taxonomy" id="313606"/>
    <lineage>
        <taxon>Bacteria</taxon>
        <taxon>Pseudomonadati</taxon>
        <taxon>Bacteroidota</taxon>
        <taxon>Cytophagia</taxon>
        <taxon>Cytophagales</taxon>
        <taxon>Microscillaceae</taxon>
        <taxon>Microscilla</taxon>
    </lineage>
</organism>
<dbReference type="RefSeq" id="WP_002694938.1">
    <property type="nucleotide sequence ID" value="NZ_AAWS01000006.1"/>
</dbReference>
<evidence type="ECO:0000256" key="2">
    <source>
        <dbReference type="SAM" id="Phobius"/>
    </source>
</evidence>
<keyword evidence="2" id="KW-1133">Transmembrane helix</keyword>
<keyword evidence="4" id="KW-1185">Reference proteome</keyword>
<feature type="transmembrane region" description="Helical" evidence="2">
    <location>
        <begin position="43"/>
        <end position="66"/>
    </location>
</feature>
<dbReference type="eggNOG" id="ENOG502ZAS2">
    <property type="taxonomic scope" value="Bacteria"/>
</dbReference>
<evidence type="ECO:0000313" key="4">
    <source>
        <dbReference type="Proteomes" id="UP000004095"/>
    </source>
</evidence>
<keyword evidence="2" id="KW-0812">Transmembrane</keyword>
<comment type="caution">
    <text evidence="3">The sequence shown here is derived from an EMBL/GenBank/DDBJ whole genome shotgun (WGS) entry which is preliminary data.</text>
</comment>
<keyword evidence="2" id="KW-0472">Membrane</keyword>
<sequence>MSLENTDPQRKLSDKNISKETEKQGKEAQQHKKRKRKFSWFRFFGRLFFTLGVLLGIIYLIAYFYFNAYLRKEMVRLVSVKTDSLYTLKIHDIGVNLFTSSIQLKQAHLYKNSDKWARFRQRYPDSTYLDIDARLDKFKITGIRWFHFLKTSEIKIKKIIFQRPKIKLRGKPKKKARYKKPPLKPVHALKKALRKMATHVVVEQIKIEDGQIDLLHKQRKGTARHQATKIDIQIDQIRLNPTPQLPDSQAIKVAGFSFRATKYRFTTPDQVYEIALQQLKLSSHDSTLQLVGVQVTPQFAEENRLVNLKTHKATFVNVRLDSLMANRVDFFRLITQKEIDLGAVFMRRLQLELSQDKRMPHQIRQKKQNLKQLLAKIPIYIRVDTLALENASFVYKQKLPAQNNTHNVAHKADSIYLYLRQVALGKAADSATKKKLLYSESVDIEMHHYQHLTPDGLYKISLDKAFFSSRKSLVSIQNASLKPLTSRQEFTTRKFYQAVMVDAEVQSLNFTNLDIESLVYHQRFIMRGLYINKPRFKAYSDKRRPKRPQQKYQNFEQMLQSLPLHIEVDTFAIKDASLEYVEQQPKDALTGNGLATHTANQLNVLVQSIQLGKALRSSALAELDTKSLRVGVKNYRFKTSDGLYELHFNDLEVSSAKAQIEIDSLLLKPLLSDSAFVHATTYRKPLLSIALSNLKAKEVNFDKLLLYQQIDWGKLYLNQPILDVFVDKRKPKKPAPKLDPPDTTLLTNTLAILDTTSLQKALRNLPLFIKIDTFAIKDARLSYREQIEDASEHATGVNSHQVKQFNCMIPQIRLGKASVKDSIQYDFYSPHIVVKLDDYEFREKNSVYKFSLKNVQSSFIDSQLLIKDVRLQPLITQKEFDQRQKFRKPLWTIDLRSIRAREIDLEKLIFERKIDLNALSFDRPNIDMYVNKLKTKDTTKVRKTIHETLQKTPVPVHIGSVLIYHANFKMRELGKMGESHHLAQDISVIAQQFTLDEDLIVRSKSKDLLFTKDIFVKMSQYRFITPDNIHEISFHNMKAALNDSSLQINHLSMKPRVSEALFDSIKQSRALRTDAELATFHAKHIDFRRLFDGEGIAMKQLMLNKLHLDLYQNNNLPRKAGVKPKNLQQLIAQIPFFISIDSFTLRNSSVNLRLIKKDKILRHQADSISLEIRNFGVNKALRNNPAIQKVLFADDVAFKLNNYRTKTPNEVYNISAKQISGSTFKKNLILDKITLKSPLTEQEFKDHYQVQQDRFKINTDQVEFNNIAYNHLIRHGQVKIQSVNIKRMFMDIFRDRREPPNPRKVLMPNQQIKRIPFLLTVDTVKMANSFVMYGEKVPGGIGFGQVFFSAINARVTNLKSRGSKNTMTTIRANTRLMGRGFLETTIKLPLLDPEFKCVYRGQMGEMDAKFFNTMITANDHIFIKRGRIRKVKFRVVIKDNWATGQLLAGYRKLRIQVLRKKNHQRKRGFITFIANLIIKHTNNLTKKRYKKGKVRYQFRKKGEYKNGFIGILWRALSTGLVDTIK</sequence>
<dbReference type="OrthoDB" id="610933at2"/>
<evidence type="ECO:0000256" key="1">
    <source>
        <dbReference type="SAM" id="MobiDB-lite"/>
    </source>
</evidence>
<name>A1ZGL2_MICM2</name>
<dbReference type="Proteomes" id="UP000004095">
    <property type="component" value="Unassembled WGS sequence"/>
</dbReference>
<feature type="compositionally biased region" description="Basic and acidic residues" evidence="1">
    <location>
        <begin position="7"/>
        <end position="30"/>
    </location>
</feature>